<dbReference type="InterPro" id="IPR017871">
    <property type="entry name" value="ABC_transporter-like_CS"/>
</dbReference>
<organism evidence="6 7">
    <name type="scientific">Clostridium sartagoforme</name>
    <dbReference type="NCBI Taxonomy" id="84031"/>
    <lineage>
        <taxon>Bacteria</taxon>
        <taxon>Bacillati</taxon>
        <taxon>Bacillota</taxon>
        <taxon>Clostridia</taxon>
        <taxon>Eubacteriales</taxon>
        <taxon>Clostridiaceae</taxon>
        <taxon>Clostridium</taxon>
    </lineage>
</organism>
<dbReference type="InterPro" id="IPR027417">
    <property type="entry name" value="P-loop_NTPase"/>
</dbReference>
<dbReference type="InterPro" id="IPR003439">
    <property type="entry name" value="ABC_transporter-like_ATP-bd"/>
</dbReference>
<evidence type="ECO:0000259" key="5">
    <source>
        <dbReference type="PROSITE" id="PS50893"/>
    </source>
</evidence>
<feature type="domain" description="ABC transporter" evidence="5">
    <location>
        <begin position="2"/>
        <end position="226"/>
    </location>
</feature>
<evidence type="ECO:0000313" key="7">
    <source>
        <dbReference type="Proteomes" id="UP000306888"/>
    </source>
</evidence>
<evidence type="ECO:0000256" key="4">
    <source>
        <dbReference type="ARBA" id="ARBA00022840"/>
    </source>
</evidence>
<dbReference type="InterPro" id="IPR050086">
    <property type="entry name" value="MetN_ABC_transporter-like"/>
</dbReference>
<keyword evidence="4 6" id="KW-0067">ATP-binding</keyword>
<accession>A0A4S2DQR3</accession>
<dbReference type="Proteomes" id="UP000306888">
    <property type="component" value="Unassembled WGS sequence"/>
</dbReference>
<dbReference type="Gene3D" id="3.40.50.300">
    <property type="entry name" value="P-loop containing nucleotide triphosphate hydrolases"/>
    <property type="match status" value="1"/>
</dbReference>
<dbReference type="OrthoDB" id="9804199at2"/>
<sequence length="227" mass="24969">MLKIKGLKKSFGETEVLNGIDLEVNSGEVAVIVGPSGGGKTTLLRCVNGLEFCDEGTIMIENNYLCENGVYKEKKDFNEVRKSIGLVFQNFNLFPHMSVLGNLIEAPIRVLGEKETKAKEDAKEILRFLGLENKIDSYPYELSGGQKQRVAIGRALALKPKLMCFDEPTSALDPGLTGEVAELIRSLAKDGMSMLIITHDMDFAEKVADKIYSMKNGTLLEGNVFTN</sequence>
<proteinExistence type="inferred from homology"/>
<protein>
    <submittedName>
        <fullName evidence="6">Amino acid ABC transporter ATP-binding protein</fullName>
    </submittedName>
</protein>
<dbReference type="InterPro" id="IPR003593">
    <property type="entry name" value="AAA+_ATPase"/>
</dbReference>
<dbReference type="InterPro" id="IPR030679">
    <property type="entry name" value="ABC_ATPase_HisP-typ"/>
</dbReference>
<dbReference type="GO" id="GO:0005524">
    <property type="term" value="F:ATP binding"/>
    <property type="evidence" value="ECO:0007669"/>
    <property type="project" value="UniProtKB-KW"/>
</dbReference>
<dbReference type="EMBL" id="SRYR01000001">
    <property type="protein sequence ID" value="TGY43391.1"/>
    <property type="molecule type" value="Genomic_DNA"/>
</dbReference>
<evidence type="ECO:0000313" key="6">
    <source>
        <dbReference type="EMBL" id="TGY43391.1"/>
    </source>
</evidence>
<dbReference type="GO" id="GO:0015424">
    <property type="term" value="F:ABC-type amino acid transporter activity"/>
    <property type="evidence" value="ECO:0007669"/>
    <property type="project" value="InterPro"/>
</dbReference>
<comment type="similarity">
    <text evidence="1">Belongs to the ABC transporter superfamily.</text>
</comment>
<dbReference type="SUPFAM" id="SSF52540">
    <property type="entry name" value="P-loop containing nucleoside triphosphate hydrolases"/>
    <property type="match status" value="1"/>
</dbReference>
<keyword evidence="7" id="KW-1185">Reference proteome</keyword>
<dbReference type="RefSeq" id="WP_136003625.1">
    <property type="nucleotide sequence ID" value="NZ_SRYR01000001.1"/>
</dbReference>
<keyword evidence="2" id="KW-0813">Transport</keyword>
<keyword evidence="3" id="KW-0547">Nucleotide-binding</keyword>
<dbReference type="PANTHER" id="PTHR43166:SF4">
    <property type="entry name" value="PHOSPHONATES IMPORT ATP-BINDING PROTEIN PHNC"/>
    <property type="match status" value="1"/>
</dbReference>
<comment type="caution">
    <text evidence="6">The sequence shown here is derived from an EMBL/GenBank/DDBJ whole genome shotgun (WGS) entry which is preliminary data.</text>
</comment>
<evidence type="ECO:0000256" key="2">
    <source>
        <dbReference type="ARBA" id="ARBA00022448"/>
    </source>
</evidence>
<dbReference type="AlphaFoldDB" id="A0A4S2DQR3"/>
<dbReference type="PROSITE" id="PS00211">
    <property type="entry name" value="ABC_TRANSPORTER_1"/>
    <property type="match status" value="1"/>
</dbReference>
<dbReference type="SMART" id="SM00382">
    <property type="entry name" value="AAA"/>
    <property type="match status" value="1"/>
</dbReference>
<dbReference type="GO" id="GO:0016887">
    <property type="term" value="F:ATP hydrolysis activity"/>
    <property type="evidence" value="ECO:0007669"/>
    <property type="project" value="InterPro"/>
</dbReference>
<name>A0A4S2DQR3_9CLOT</name>
<evidence type="ECO:0000256" key="1">
    <source>
        <dbReference type="ARBA" id="ARBA00005417"/>
    </source>
</evidence>
<gene>
    <name evidence="6" type="ORF">E5347_00870</name>
</gene>
<dbReference type="PANTHER" id="PTHR43166">
    <property type="entry name" value="AMINO ACID IMPORT ATP-BINDING PROTEIN"/>
    <property type="match status" value="1"/>
</dbReference>
<evidence type="ECO:0000256" key="3">
    <source>
        <dbReference type="ARBA" id="ARBA00022741"/>
    </source>
</evidence>
<dbReference type="PIRSF" id="PIRSF039085">
    <property type="entry name" value="ABC_ATPase_HisP"/>
    <property type="match status" value="1"/>
</dbReference>
<dbReference type="Pfam" id="PF00005">
    <property type="entry name" value="ABC_tran"/>
    <property type="match status" value="1"/>
</dbReference>
<dbReference type="PROSITE" id="PS50893">
    <property type="entry name" value="ABC_TRANSPORTER_2"/>
    <property type="match status" value="1"/>
</dbReference>
<reference evidence="6 7" key="1">
    <citation type="submission" date="2019-04" db="EMBL/GenBank/DDBJ databases">
        <title>Microbes associate with the intestines of laboratory mice.</title>
        <authorList>
            <person name="Navarre W."/>
            <person name="Wong E."/>
            <person name="Huang K."/>
            <person name="Tropini C."/>
            <person name="Ng K."/>
            <person name="Yu B."/>
        </authorList>
    </citation>
    <scope>NUCLEOTIDE SEQUENCE [LARGE SCALE GENOMIC DNA]</scope>
    <source>
        <strain evidence="6 7">NM50_B9-20</strain>
    </source>
</reference>